<gene>
    <name evidence="2" type="ordered locus">LEPBI_I0122</name>
</gene>
<dbReference type="STRING" id="456481.LEPBI_I0122"/>
<dbReference type="Gene3D" id="3.20.80.10">
    <property type="entry name" value="Regulatory factor, effector binding domain"/>
    <property type="match status" value="1"/>
</dbReference>
<accession>B0SJW1</accession>
<dbReference type="Pfam" id="PF06445">
    <property type="entry name" value="GyrI-like"/>
    <property type="match status" value="1"/>
</dbReference>
<dbReference type="HOGENOM" id="CLU_108864_0_0_12"/>
<evidence type="ECO:0000259" key="1">
    <source>
        <dbReference type="SMART" id="SM00871"/>
    </source>
</evidence>
<sequence>MEMSLVANQTPDLWKSFLPNIQVIQNRTSQEFISASVYPLDYFQQFDPKCKFQKWAGVEVSAVTNVDGFNQLEIPSGLYSVFLYKGLPSEAGAFYQNLFMNWLPNSGYQLDNRPHFEVMGERYRNDDPSSEELVYIPIKPR</sequence>
<name>B0SJW1_LEPBP</name>
<dbReference type="SUPFAM" id="SSF55136">
    <property type="entry name" value="Probable bacterial effector-binding domain"/>
    <property type="match status" value="1"/>
</dbReference>
<evidence type="ECO:0000313" key="2">
    <source>
        <dbReference type="EMBL" id="ABZ96269.1"/>
    </source>
</evidence>
<dbReference type="KEGG" id="lbi:LEPBI_I0122"/>
<feature type="domain" description="AraC effector-binding" evidence="1">
    <location>
        <begin position="1"/>
        <end position="139"/>
    </location>
</feature>
<dbReference type="AlphaFoldDB" id="B0SJW1"/>
<dbReference type="Proteomes" id="UP000001847">
    <property type="component" value="Chromosome I"/>
</dbReference>
<keyword evidence="3" id="KW-1185">Reference proteome</keyword>
<dbReference type="InterPro" id="IPR053182">
    <property type="entry name" value="YobU-like_regulator"/>
</dbReference>
<dbReference type="PANTHER" id="PTHR36444:SF2">
    <property type="entry name" value="TRANSCRIPTIONAL REGULATOR PROTEIN YOBU-RELATED"/>
    <property type="match status" value="1"/>
</dbReference>
<dbReference type="EMBL" id="CP000786">
    <property type="protein sequence ID" value="ABZ96269.1"/>
    <property type="molecule type" value="Genomic_DNA"/>
</dbReference>
<organism evidence="2 3">
    <name type="scientific">Leptospira biflexa serovar Patoc (strain Patoc 1 / ATCC 23582 / Paris)</name>
    <dbReference type="NCBI Taxonomy" id="456481"/>
    <lineage>
        <taxon>Bacteria</taxon>
        <taxon>Pseudomonadati</taxon>
        <taxon>Spirochaetota</taxon>
        <taxon>Spirochaetia</taxon>
        <taxon>Leptospirales</taxon>
        <taxon>Leptospiraceae</taxon>
        <taxon>Leptospira</taxon>
    </lineage>
</organism>
<dbReference type="InterPro" id="IPR029442">
    <property type="entry name" value="GyrI-like"/>
</dbReference>
<dbReference type="SMART" id="SM00871">
    <property type="entry name" value="AraC_E_bind"/>
    <property type="match status" value="1"/>
</dbReference>
<evidence type="ECO:0000313" key="3">
    <source>
        <dbReference type="Proteomes" id="UP000001847"/>
    </source>
</evidence>
<dbReference type="InterPro" id="IPR010499">
    <property type="entry name" value="AraC_E-bd"/>
</dbReference>
<dbReference type="InterPro" id="IPR011256">
    <property type="entry name" value="Reg_factor_effector_dom_sf"/>
</dbReference>
<reference evidence="2 3" key="1">
    <citation type="journal article" date="2008" name="PLoS ONE">
        <title>Genome sequence of the saprophyte Leptospira biflexa provides insights into the evolution of Leptospira and the pathogenesis of leptospirosis.</title>
        <authorList>
            <person name="Picardeau M."/>
            <person name="Bulach D.M."/>
            <person name="Bouchier C."/>
            <person name="Zuerner R.L."/>
            <person name="Zidane N."/>
            <person name="Wilson P.J."/>
            <person name="Creno S."/>
            <person name="Kuczek E.S."/>
            <person name="Bommezzadri S."/>
            <person name="Davis J.C."/>
            <person name="McGrath A."/>
            <person name="Johnson M.J."/>
            <person name="Boursaux-Eude C."/>
            <person name="Seemann T."/>
            <person name="Rouy Z."/>
            <person name="Coppel R.L."/>
            <person name="Rood J.I."/>
            <person name="Lajus A."/>
            <person name="Davies J.K."/>
            <person name="Medigue C."/>
            <person name="Adler B."/>
        </authorList>
    </citation>
    <scope>NUCLEOTIDE SEQUENCE [LARGE SCALE GENOMIC DNA]</scope>
    <source>
        <strain evidence="3">Patoc 1 / ATCC 23582 / Paris</strain>
    </source>
</reference>
<dbReference type="PANTHER" id="PTHR36444">
    <property type="entry name" value="TRANSCRIPTIONAL REGULATOR PROTEIN YOBU-RELATED"/>
    <property type="match status" value="1"/>
</dbReference>
<proteinExistence type="predicted"/>
<protein>
    <recommendedName>
        <fullName evidence="1">AraC effector-binding domain-containing protein</fullName>
    </recommendedName>
</protein>